<keyword evidence="4" id="KW-1185">Reference proteome</keyword>
<sequence length="350" mass="41042">MIWKMMKNEDIVQESAHDSESKQEYDSEQVDDDVHSEDKQDDNQTTSSNTTSSENCFIGRDKKTIWSKICLNRAARTRSENIIRGEFSVVRNRKTAEECFDIFFDEVIITSIIRYTNQRLVTIRDLYDDQHKYTVKVDAAELRAFLGLLFLSGVYKRNRLNLEDLWKTNSLGIDIFRRVMSLQRFQLLLRCLRFDNSENRQIRLQIDKFTHIRALFTKFVENCQGAYSPTEYVTIGEQLPAFRVRCPFRVYVPNKLSKYGLKIFALVDAKAYHVVNMEPYAGEQQDGRFKVSYSPFDVLDRLVAPISQTNRNVTFDNWFTSFPLLTHLLKNHILGVGTIRKIKLSFHLRL</sequence>
<feature type="compositionally biased region" description="Low complexity" evidence="1">
    <location>
        <begin position="43"/>
        <end position="53"/>
    </location>
</feature>
<proteinExistence type="predicted"/>
<feature type="region of interest" description="Disordered" evidence="1">
    <location>
        <begin position="1"/>
        <end position="53"/>
    </location>
</feature>
<evidence type="ECO:0000256" key="1">
    <source>
        <dbReference type="SAM" id="MobiDB-lite"/>
    </source>
</evidence>
<dbReference type="InterPro" id="IPR029526">
    <property type="entry name" value="PGBD"/>
</dbReference>
<dbReference type="Proteomes" id="UP001516400">
    <property type="component" value="Unassembled WGS sequence"/>
</dbReference>
<gene>
    <name evidence="3" type="ORF">HHI36_017126</name>
</gene>
<dbReference type="AlphaFoldDB" id="A0ABD2NLL9"/>
<name>A0ABD2NLL9_9CUCU</name>
<comment type="caution">
    <text evidence="3">The sequence shown here is derived from an EMBL/GenBank/DDBJ whole genome shotgun (WGS) entry which is preliminary data.</text>
</comment>
<evidence type="ECO:0000313" key="3">
    <source>
        <dbReference type="EMBL" id="KAL3279621.1"/>
    </source>
</evidence>
<dbReference type="EMBL" id="JABFTP020000124">
    <property type="protein sequence ID" value="KAL3279621.1"/>
    <property type="molecule type" value="Genomic_DNA"/>
</dbReference>
<dbReference type="PANTHER" id="PTHR46599">
    <property type="entry name" value="PIGGYBAC TRANSPOSABLE ELEMENT-DERIVED PROTEIN 4"/>
    <property type="match status" value="1"/>
</dbReference>
<evidence type="ECO:0000259" key="2">
    <source>
        <dbReference type="Pfam" id="PF13843"/>
    </source>
</evidence>
<reference evidence="3 4" key="1">
    <citation type="journal article" date="2021" name="BMC Biol.">
        <title>Horizontally acquired antibacterial genes associated with adaptive radiation of ladybird beetles.</title>
        <authorList>
            <person name="Li H.S."/>
            <person name="Tang X.F."/>
            <person name="Huang Y.H."/>
            <person name="Xu Z.Y."/>
            <person name="Chen M.L."/>
            <person name="Du X.Y."/>
            <person name="Qiu B.Y."/>
            <person name="Chen P.T."/>
            <person name="Zhang W."/>
            <person name="Slipinski A."/>
            <person name="Escalona H.E."/>
            <person name="Waterhouse R.M."/>
            <person name="Zwick A."/>
            <person name="Pang H."/>
        </authorList>
    </citation>
    <scope>NUCLEOTIDE SEQUENCE [LARGE SCALE GENOMIC DNA]</scope>
    <source>
        <strain evidence="3">SYSU2018</strain>
    </source>
</reference>
<organism evidence="3 4">
    <name type="scientific">Cryptolaemus montrouzieri</name>
    <dbReference type="NCBI Taxonomy" id="559131"/>
    <lineage>
        <taxon>Eukaryota</taxon>
        <taxon>Metazoa</taxon>
        <taxon>Ecdysozoa</taxon>
        <taxon>Arthropoda</taxon>
        <taxon>Hexapoda</taxon>
        <taxon>Insecta</taxon>
        <taxon>Pterygota</taxon>
        <taxon>Neoptera</taxon>
        <taxon>Endopterygota</taxon>
        <taxon>Coleoptera</taxon>
        <taxon>Polyphaga</taxon>
        <taxon>Cucujiformia</taxon>
        <taxon>Coccinelloidea</taxon>
        <taxon>Coccinellidae</taxon>
        <taxon>Scymninae</taxon>
        <taxon>Scymnini</taxon>
        <taxon>Cryptolaemus</taxon>
    </lineage>
</organism>
<protein>
    <recommendedName>
        <fullName evidence="2">PiggyBac transposable element-derived protein domain-containing protein</fullName>
    </recommendedName>
</protein>
<dbReference type="Pfam" id="PF13843">
    <property type="entry name" value="DDE_Tnp_1_7"/>
    <property type="match status" value="1"/>
</dbReference>
<feature type="compositionally biased region" description="Basic and acidic residues" evidence="1">
    <location>
        <begin position="1"/>
        <end position="25"/>
    </location>
</feature>
<dbReference type="PANTHER" id="PTHR46599:SF3">
    <property type="entry name" value="PIGGYBAC TRANSPOSABLE ELEMENT-DERIVED PROTEIN 4"/>
    <property type="match status" value="1"/>
</dbReference>
<evidence type="ECO:0000313" key="4">
    <source>
        <dbReference type="Proteomes" id="UP001516400"/>
    </source>
</evidence>
<accession>A0ABD2NLL9</accession>
<feature type="domain" description="PiggyBac transposable element-derived protein" evidence="2">
    <location>
        <begin position="96"/>
        <end position="341"/>
    </location>
</feature>
<feature type="compositionally biased region" description="Basic and acidic residues" evidence="1">
    <location>
        <begin position="32"/>
        <end position="42"/>
    </location>
</feature>